<gene>
    <name evidence="2" type="ORF">FSAL1345_LOCUS901</name>
</gene>
<dbReference type="AlphaFoldDB" id="A0A7S3IBK5"/>
<dbReference type="InterPro" id="IPR043519">
    <property type="entry name" value="NT_sf"/>
</dbReference>
<dbReference type="PANTHER" id="PTHR12271:SF40">
    <property type="entry name" value="POLY(A) RNA POLYMERASE GLD2"/>
    <property type="match status" value="1"/>
</dbReference>
<dbReference type="Gene3D" id="1.10.1410.10">
    <property type="match status" value="1"/>
</dbReference>
<dbReference type="PANTHER" id="PTHR12271">
    <property type="entry name" value="POLY A POLYMERASE CID PAP -RELATED"/>
    <property type="match status" value="1"/>
</dbReference>
<protein>
    <recommendedName>
        <fullName evidence="1">Poly(A) RNA polymerase mitochondrial-like central palm domain-containing protein</fullName>
    </recommendedName>
</protein>
<dbReference type="GO" id="GO:0016779">
    <property type="term" value="F:nucleotidyltransferase activity"/>
    <property type="evidence" value="ECO:0007669"/>
    <property type="project" value="TreeGrafter"/>
</dbReference>
<evidence type="ECO:0000313" key="2">
    <source>
        <dbReference type="EMBL" id="CAE0317632.1"/>
    </source>
</evidence>
<dbReference type="EMBL" id="HBIF01001054">
    <property type="protein sequence ID" value="CAE0317632.1"/>
    <property type="molecule type" value="Transcribed_RNA"/>
</dbReference>
<dbReference type="GO" id="GO:0031123">
    <property type="term" value="P:RNA 3'-end processing"/>
    <property type="evidence" value="ECO:0007669"/>
    <property type="project" value="TreeGrafter"/>
</dbReference>
<sequence length="481" mass="55049">MKERQDLFDLLERNLTHFRNLFTDKQKIRIYSLYSKLCKQFKRKEKKNILTDFTFREPVEQEKPPEEEKADADLESFFSNSLKKINNREIQNTDFERQFKVKVKSLKLNQNQLFNKFLESLKTLPSSEETTQMVQLIEKVVSDQKVLTKDQLKKFKESTSPQPPKNSQISTEIITTISNQALEILHEHAPTNESFTPLVEYMTRLGEIVRSISPYASLEGYGSAFSGNWITNSEVDLNYLGSEAYNSLETLQALSAEILNQRIGDSQIVETEKGPLLVFSPFNSRVVFNVSVNDFLGKETTALLRKYNELDSRVTELSMFIKIWAKTKGLSDTKKGFPSSFMWNLLVLNFLQTLNPPLIPSLQNKPHQPVNLYNIDVWFDKEYNAESANPSSLGFLITMFMNHYRNGLCKSPNLAADVKTGNLVEVHSQGILQVLDPFTGRILKGSRMKPDSEVAKHVESEMGQLFDFSLSGVPLKQLLNS</sequence>
<dbReference type="InterPro" id="IPR054708">
    <property type="entry name" value="MTPAP-like_central"/>
</dbReference>
<proteinExistence type="predicted"/>
<dbReference type="Pfam" id="PF22600">
    <property type="entry name" value="MTPAP-like_central"/>
    <property type="match status" value="1"/>
</dbReference>
<feature type="domain" description="Poly(A) RNA polymerase mitochondrial-like central palm" evidence="1">
    <location>
        <begin position="177"/>
        <end position="308"/>
    </location>
</feature>
<evidence type="ECO:0000259" key="1">
    <source>
        <dbReference type="Pfam" id="PF22600"/>
    </source>
</evidence>
<accession>A0A7S3IBK5</accession>
<dbReference type="SUPFAM" id="SSF81301">
    <property type="entry name" value="Nucleotidyltransferase"/>
    <property type="match status" value="1"/>
</dbReference>
<dbReference type="SUPFAM" id="SSF81631">
    <property type="entry name" value="PAP/OAS1 substrate-binding domain"/>
    <property type="match status" value="1"/>
</dbReference>
<organism evidence="2">
    <name type="scientific">Fabrea salina</name>
    <dbReference type="NCBI Taxonomy" id="342563"/>
    <lineage>
        <taxon>Eukaryota</taxon>
        <taxon>Sar</taxon>
        <taxon>Alveolata</taxon>
        <taxon>Ciliophora</taxon>
        <taxon>Postciliodesmatophora</taxon>
        <taxon>Heterotrichea</taxon>
        <taxon>Heterotrichida</taxon>
        <taxon>Fabreidae</taxon>
        <taxon>Fabrea</taxon>
    </lineage>
</organism>
<reference evidence="2" key="1">
    <citation type="submission" date="2021-01" db="EMBL/GenBank/DDBJ databases">
        <authorList>
            <person name="Corre E."/>
            <person name="Pelletier E."/>
            <person name="Niang G."/>
            <person name="Scheremetjew M."/>
            <person name="Finn R."/>
            <person name="Kale V."/>
            <person name="Holt S."/>
            <person name="Cochrane G."/>
            <person name="Meng A."/>
            <person name="Brown T."/>
            <person name="Cohen L."/>
        </authorList>
    </citation>
    <scope>NUCLEOTIDE SEQUENCE</scope>
</reference>
<name>A0A7S3IBK5_9CILI</name>